<protein>
    <recommendedName>
        <fullName evidence="1">Putative plant transposon protein domain-containing protein</fullName>
    </recommendedName>
</protein>
<sequence>MDQSDKVQGEVDSHICQEFMANIKHNSETKKGKEKLYSWVRGKKLKVTPNTFAEILEIPREDNLEFEFLDVGMPVLAAISHELLLEGEEWDGEVQCNKTRLKDKYLILFLFSCHSLLPLKRMVSMNLTRAKLLWAIGIRKIIDLPRMIFMTLCAPHTASDTRGSVPYTGFYMELFKRSGVRIPLGITRVKLEGAIDRTSLSRSEGQRKKRRLE</sequence>
<evidence type="ECO:0000313" key="2">
    <source>
        <dbReference type="EMBL" id="GFZ03398.1"/>
    </source>
</evidence>
<gene>
    <name evidence="2" type="ORF">Acr_16g0000220</name>
</gene>
<dbReference type="InterPro" id="IPR046796">
    <property type="entry name" value="Transposase_32_dom"/>
</dbReference>
<dbReference type="OrthoDB" id="1559178at2759"/>
<evidence type="ECO:0000313" key="3">
    <source>
        <dbReference type="Proteomes" id="UP000585474"/>
    </source>
</evidence>
<proteinExistence type="predicted"/>
<feature type="domain" description="Putative plant transposon protein" evidence="1">
    <location>
        <begin position="10"/>
        <end position="180"/>
    </location>
</feature>
<dbReference type="EMBL" id="BJWL01000016">
    <property type="protein sequence ID" value="GFZ03398.1"/>
    <property type="molecule type" value="Genomic_DNA"/>
</dbReference>
<accession>A0A7J0FZP7</accession>
<comment type="caution">
    <text evidence="2">The sequence shown here is derived from an EMBL/GenBank/DDBJ whole genome shotgun (WGS) entry which is preliminary data.</text>
</comment>
<keyword evidence="3" id="KW-1185">Reference proteome</keyword>
<dbReference type="Pfam" id="PF20167">
    <property type="entry name" value="Transposase_32"/>
    <property type="match status" value="1"/>
</dbReference>
<dbReference type="AlphaFoldDB" id="A0A7J0FZP7"/>
<reference evidence="2 3" key="1">
    <citation type="submission" date="2019-07" db="EMBL/GenBank/DDBJ databases">
        <title>De Novo Assembly of kiwifruit Actinidia rufa.</title>
        <authorList>
            <person name="Sugita-Konishi S."/>
            <person name="Sato K."/>
            <person name="Mori E."/>
            <person name="Abe Y."/>
            <person name="Kisaki G."/>
            <person name="Hamano K."/>
            <person name="Suezawa K."/>
            <person name="Otani M."/>
            <person name="Fukuda T."/>
            <person name="Manabe T."/>
            <person name="Gomi K."/>
            <person name="Tabuchi M."/>
            <person name="Akimitsu K."/>
            <person name="Kataoka I."/>
        </authorList>
    </citation>
    <scope>NUCLEOTIDE SEQUENCE [LARGE SCALE GENOMIC DNA]</scope>
    <source>
        <strain evidence="3">cv. Fuchu</strain>
    </source>
</reference>
<dbReference type="Proteomes" id="UP000585474">
    <property type="component" value="Unassembled WGS sequence"/>
</dbReference>
<evidence type="ECO:0000259" key="1">
    <source>
        <dbReference type="Pfam" id="PF20167"/>
    </source>
</evidence>
<name>A0A7J0FZP7_9ERIC</name>
<organism evidence="2 3">
    <name type="scientific">Actinidia rufa</name>
    <dbReference type="NCBI Taxonomy" id="165716"/>
    <lineage>
        <taxon>Eukaryota</taxon>
        <taxon>Viridiplantae</taxon>
        <taxon>Streptophyta</taxon>
        <taxon>Embryophyta</taxon>
        <taxon>Tracheophyta</taxon>
        <taxon>Spermatophyta</taxon>
        <taxon>Magnoliopsida</taxon>
        <taxon>eudicotyledons</taxon>
        <taxon>Gunneridae</taxon>
        <taxon>Pentapetalae</taxon>
        <taxon>asterids</taxon>
        <taxon>Ericales</taxon>
        <taxon>Actinidiaceae</taxon>
        <taxon>Actinidia</taxon>
    </lineage>
</organism>